<proteinExistence type="predicted"/>
<dbReference type="AlphaFoldDB" id="A0A1I7YZX4"/>
<keyword evidence="2" id="KW-1185">Reference proteome</keyword>
<sequence>MRQDARKKCKPKPNRNWNTVQHVEPPFPSPAYPCISSQSHRHDSVTRAWEARARAVGSTAAAKPYSRSLGVAGGAVFEEEQWEQNEKG</sequence>
<protein>
    <submittedName>
        <fullName evidence="3">Uncharacterized protein</fullName>
    </submittedName>
</protein>
<reference evidence="3" key="1">
    <citation type="submission" date="2016-11" db="UniProtKB">
        <authorList>
            <consortium name="WormBaseParasite"/>
        </authorList>
    </citation>
    <scope>IDENTIFICATION</scope>
</reference>
<name>A0A1I7YZX4_9BILA</name>
<dbReference type="WBParaSite" id="L893_g2138.t1">
    <property type="protein sequence ID" value="L893_g2138.t1"/>
    <property type="gene ID" value="L893_g2138"/>
</dbReference>
<feature type="region of interest" description="Disordered" evidence="1">
    <location>
        <begin position="1"/>
        <end position="25"/>
    </location>
</feature>
<evidence type="ECO:0000313" key="2">
    <source>
        <dbReference type="Proteomes" id="UP000095287"/>
    </source>
</evidence>
<organism evidence="2 3">
    <name type="scientific">Steinernema glaseri</name>
    <dbReference type="NCBI Taxonomy" id="37863"/>
    <lineage>
        <taxon>Eukaryota</taxon>
        <taxon>Metazoa</taxon>
        <taxon>Ecdysozoa</taxon>
        <taxon>Nematoda</taxon>
        <taxon>Chromadorea</taxon>
        <taxon>Rhabditida</taxon>
        <taxon>Tylenchina</taxon>
        <taxon>Panagrolaimomorpha</taxon>
        <taxon>Strongyloidoidea</taxon>
        <taxon>Steinernematidae</taxon>
        <taxon>Steinernema</taxon>
    </lineage>
</organism>
<dbReference type="Proteomes" id="UP000095287">
    <property type="component" value="Unplaced"/>
</dbReference>
<accession>A0A1I7YZX4</accession>
<evidence type="ECO:0000313" key="3">
    <source>
        <dbReference type="WBParaSite" id="L893_g2138.t1"/>
    </source>
</evidence>
<evidence type="ECO:0000256" key="1">
    <source>
        <dbReference type="SAM" id="MobiDB-lite"/>
    </source>
</evidence>